<dbReference type="OrthoDB" id="9132795at2"/>
<gene>
    <name evidence="4" type="ordered locus">ABO_1615</name>
</gene>
<dbReference type="eggNOG" id="COG3134">
    <property type="taxonomic scope" value="Bacteria"/>
</dbReference>
<sequence length="176" mass="18645">MKSAAIATLSIVGAVAIAGVGYGAYQAVTPQKSGYAKVLNVEPIVKSWQEPREVCQQVSVERKKPVKDQHRVTGSVVGAVIGGVVGHQFGGGSGKDAATAGGAIAGGVAGNQIQKGMQEKNTYTATEQRCNTVMENKSRTEGYDVTYTFNDNEQTIRMDKKPGERLRIEDGDVVTQ</sequence>
<protein>
    <recommendedName>
        <fullName evidence="3">Glycine zipper 2TM domain-containing protein</fullName>
    </recommendedName>
</protein>
<reference evidence="4 5" key="1">
    <citation type="journal article" date="2006" name="Nat. Biotechnol.">
        <title>Genome sequence of the ubiquitous hydrocarbon-degrading marine bacterium Alcanivorax borkumensis.</title>
        <authorList>
            <person name="Schneiker S."/>
            <person name="Martins dos Santos V.A.P."/>
            <person name="Bartels D."/>
            <person name="Bekel T."/>
            <person name="Brecht M."/>
            <person name="Buhrmester J."/>
            <person name="Chernikova T.N."/>
            <person name="Denaro R."/>
            <person name="Ferrer M."/>
            <person name="Gertler C."/>
            <person name="Goesmann A."/>
            <person name="Golyshina O.V."/>
            <person name="Kaminski F."/>
            <person name="Khachane A.N."/>
            <person name="Lang S."/>
            <person name="Linke B."/>
            <person name="McHardy A.C."/>
            <person name="Meyer F."/>
            <person name="Nechitaylo T."/>
            <person name="Puehler A."/>
            <person name="Regenhardt D."/>
            <person name="Rupp O."/>
            <person name="Sabirova J.S."/>
            <person name="Selbitschka W."/>
            <person name="Yakimov M.M."/>
            <person name="Timmis K.N."/>
            <person name="Vorhoelter F.-J."/>
            <person name="Weidner S."/>
            <person name="Kaiser O."/>
            <person name="Golyshin P.N."/>
        </authorList>
    </citation>
    <scope>NUCLEOTIDE SEQUENCE [LARGE SCALE GENOMIC DNA]</scope>
    <source>
        <strain evidence="5">ATCC 700651 / DSM 11573 / NCIMB 13689 / SK2</strain>
    </source>
</reference>
<dbReference type="PANTHER" id="PTHR35603">
    <property type="match status" value="1"/>
</dbReference>
<dbReference type="Proteomes" id="UP000008871">
    <property type="component" value="Chromosome"/>
</dbReference>
<name>Q0VP35_ALCBS</name>
<dbReference type="AlphaFoldDB" id="Q0VP35"/>
<dbReference type="HOGENOM" id="CLU_094245_1_0_6"/>
<dbReference type="KEGG" id="abo:ABO_1615"/>
<dbReference type="Pfam" id="PF05433">
    <property type="entry name" value="Rick_17kDa_Anti"/>
    <property type="match status" value="1"/>
</dbReference>
<evidence type="ECO:0000256" key="1">
    <source>
        <dbReference type="ARBA" id="ARBA00004370"/>
    </source>
</evidence>
<dbReference type="GO" id="GO:0019867">
    <property type="term" value="C:outer membrane"/>
    <property type="evidence" value="ECO:0007669"/>
    <property type="project" value="InterPro"/>
</dbReference>
<dbReference type="PANTHER" id="PTHR35603:SF2">
    <property type="entry name" value="OUTER MEMBRANE LIPOPROTEIN"/>
    <property type="match status" value="1"/>
</dbReference>
<comment type="subcellular location">
    <subcellularLocation>
        <location evidence="1">Membrane</location>
    </subcellularLocation>
</comment>
<dbReference type="InterPro" id="IPR008816">
    <property type="entry name" value="Gly_zipper_2TM_dom"/>
</dbReference>
<evidence type="ECO:0000256" key="2">
    <source>
        <dbReference type="ARBA" id="ARBA00023136"/>
    </source>
</evidence>
<dbReference type="STRING" id="393595.ABO_1615"/>
<keyword evidence="5" id="KW-1185">Reference proteome</keyword>
<dbReference type="RefSeq" id="WP_011588896.1">
    <property type="nucleotide sequence ID" value="NC_008260.1"/>
</dbReference>
<evidence type="ECO:0000313" key="5">
    <source>
        <dbReference type="Proteomes" id="UP000008871"/>
    </source>
</evidence>
<organism evidence="4 5">
    <name type="scientific">Alcanivorax borkumensis (strain ATCC 700651 / DSM 11573 / NCIMB 13689 / SK2)</name>
    <dbReference type="NCBI Taxonomy" id="393595"/>
    <lineage>
        <taxon>Bacteria</taxon>
        <taxon>Pseudomonadati</taxon>
        <taxon>Pseudomonadota</taxon>
        <taxon>Gammaproteobacteria</taxon>
        <taxon>Oceanospirillales</taxon>
        <taxon>Alcanivoracaceae</taxon>
        <taxon>Alcanivorax</taxon>
    </lineage>
</organism>
<keyword evidence="2" id="KW-0472">Membrane</keyword>
<accession>Q0VP35</accession>
<evidence type="ECO:0000313" key="4">
    <source>
        <dbReference type="EMBL" id="CAL17063.1"/>
    </source>
</evidence>
<dbReference type="NCBIfam" id="NF008437">
    <property type="entry name" value="PRK11280.1"/>
    <property type="match status" value="1"/>
</dbReference>
<dbReference type="EMBL" id="AM286690">
    <property type="protein sequence ID" value="CAL17063.1"/>
    <property type="molecule type" value="Genomic_DNA"/>
</dbReference>
<proteinExistence type="predicted"/>
<dbReference type="InterPro" id="IPR051407">
    <property type="entry name" value="Bact_OM_lipoprot/Surf_antigen"/>
</dbReference>
<evidence type="ECO:0000259" key="3">
    <source>
        <dbReference type="Pfam" id="PF05433"/>
    </source>
</evidence>
<feature type="domain" description="Glycine zipper 2TM" evidence="3">
    <location>
        <begin position="74"/>
        <end position="114"/>
    </location>
</feature>